<dbReference type="InterPro" id="IPR036354">
    <property type="entry name" value="Prot_inh_pot1_sf"/>
</dbReference>
<dbReference type="PROSITE" id="PS00285">
    <property type="entry name" value="POTATO_INHIBITOR"/>
    <property type="match status" value="1"/>
</dbReference>
<dbReference type="PANTHER" id="PTHR33091:SF29">
    <property type="entry name" value="SUBTILISIN INHIBITOR 1"/>
    <property type="match status" value="1"/>
</dbReference>
<keyword evidence="2" id="KW-0646">Protease inhibitor</keyword>
<accession>A0A7R9ZMT4</accession>
<keyword evidence="4" id="KW-0732">Signal</keyword>
<dbReference type="PANTHER" id="PTHR33091">
    <property type="entry name" value="PROTEIN, PUTATIVE, EXPRESSED-RELATED"/>
    <property type="match status" value="1"/>
</dbReference>
<dbReference type="GO" id="GO:0004867">
    <property type="term" value="F:serine-type endopeptidase inhibitor activity"/>
    <property type="evidence" value="ECO:0007669"/>
    <property type="project" value="UniProtKB-KW"/>
</dbReference>
<feature type="chain" id="PRO_5031411157" description="Subtilisin inhibitor domain-containing protein" evidence="4">
    <location>
        <begin position="27"/>
        <end position="130"/>
    </location>
</feature>
<dbReference type="SUPFAM" id="SSF54654">
    <property type="entry name" value="CI-2 family of serine protease inhibitors"/>
    <property type="match status" value="1"/>
</dbReference>
<dbReference type="EMBL" id="HBEF01010606">
    <property type="protein sequence ID" value="CAD8334571.1"/>
    <property type="molecule type" value="Transcribed_RNA"/>
</dbReference>
<gene>
    <name evidence="5" type="ORF">CAUS1442_LOCUS6676</name>
</gene>
<evidence type="ECO:0000256" key="4">
    <source>
        <dbReference type="SAM" id="SignalP"/>
    </source>
</evidence>
<name>A0A7R9ZMT4_9STRA</name>
<keyword evidence="3" id="KW-0722">Serine protease inhibitor</keyword>
<comment type="similarity">
    <text evidence="1">Belongs to the protease inhibitor I13 (potato type I serine protease inhibitor) family.</text>
</comment>
<dbReference type="GO" id="GO:0009611">
    <property type="term" value="P:response to wounding"/>
    <property type="evidence" value="ECO:0007669"/>
    <property type="project" value="InterPro"/>
</dbReference>
<dbReference type="InterPro" id="IPR000864">
    <property type="entry name" value="Prot_inh_pot1"/>
</dbReference>
<feature type="signal peptide" evidence="4">
    <location>
        <begin position="1"/>
        <end position="26"/>
    </location>
</feature>
<evidence type="ECO:0008006" key="6">
    <source>
        <dbReference type="Google" id="ProtNLM"/>
    </source>
</evidence>
<dbReference type="Pfam" id="PF00280">
    <property type="entry name" value="potato_inhibit"/>
    <property type="match status" value="1"/>
</dbReference>
<evidence type="ECO:0000256" key="2">
    <source>
        <dbReference type="ARBA" id="ARBA00022690"/>
    </source>
</evidence>
<evidence type="ECO:0000256" key="1">
    <source>
        <dbReference type="ARBA" id="ARBA00008210"/>
    </source>
</evidence>
<reference evidence="5" key="1">
    <citation type="submission" date="2021-01" db="EMBL/GenBank/DDBJ databases">
        <authorList>
            <person name="Corre E."/>
            <person name="Pelletier E."/>
            <person name="Niang G."/>
            <person name="Scheremetjew M."/>
            <person name="Finn R."/>
            <person name="Kale V."/>
            <person name="Holt S."/>
            <person name="Cochrane G."/>
            <person name="Meng A."/>
            <person name="Brown T."/>
            <person name="Cohen L."/>
        </authorList>
    </citation>
    <scope>NUCLEOTIDE SEQUENCE</scope>
    <source>
        <strain evidence="5">CCMP3328</strain>
    </source>
</reference>
<dbReference type="Gene3D" id="3.30.10.10">
    <property type="entry name" value="Trypsin Inhibitor V, subunit A"/>
    <property type="match status" value="1"/>
</dbReference>
<dbReference type="AlphaFoldDB" id="A0A7R9ZMT4"/>
<dbReference type="PRINTS" id="PR00292">
    <property type="entry name" value="POTATOINHBTR"/>
</dbReference>
<protein>
    <recommendedName>
        <fullName evidence="6">Subtilisin inhibitor domain-containing protein</fullName>
    </recommendedName>
</protein>
<proteinExistence type="inferred from homology"/>
<evidence type="ECO:0000256" key="3">
    <source>
        <dbReference type="ARBA" id="ARBA00022900"/>
    </source>
</evidence>
<organism evidence="5">
    <name type="scientific">Craspedostauros australis</name>
    <dbReference type="NCBI Taxonomy" id="1486917"/>
    <lineage>
        <taxon>Eukaryota</taxon>
        <taxon>Sar</taxon>
        <taxon>Stramenopiles</taxon>
        <taxon>Ochrophyta</taxon>
        <taxon>Bacillariophyta</taxon>
        <taxon>Bacillariophyceae</taxon>
        <taxon>Bacillariophycidae</taxon>
        <taxon>Naviculales</taxon>
        <taxon>Naviculaceae</taxon>
        <taxon>Craspedostauros</taxon>
    </lineage>
</organism>
<sequence length="130" mass="13933">MKQATSLILIVTVAVILLLIPTSITASGVEDTHEHRRESQIVEGAESIHTADHFIGDMVESTADAPKTNWPELVGMSGEQAKATIMSENSSVTEIQILPAGSIVTMDYREDRVRIFVDGNGNVSVSPSIG</sequence>
<evidence type="ECO:0000313" key="5">
    <source>
        <dbReference type="EMBL" id="CAD8334571.1"/>
    </source>
</evidence>